<evidence type="ECO:0000259" key="4">
    <source>
        <dbReference type="Pfam" id="PF25917"/>
    </source>
</evidence>
<dbReference type="Pfam" id="PF25917">
    <property type="entry name" value="BSH_RND"/>
    <property type="match status" value="1"/>
</dbReference>
<feature type="transmembrane region" description="Helical" evidence="3">
    <location>
        <begin position="6"/>
        <end position="24"/>
    </location>
</feature>
<keyword evidence="2" id="KW-0175">Coiled coil</keyword>
<reference evidence="5 6" key="1">
    <citation type="journal article" date="2015" name="Microbiome">
        <title>Genomic resolution of linkages in carbon, nitrogen, and sulfur cycling among widespread estuary sediment bacteria.</title>
        <authorList>
            <person name="Baker B.J."/>
            <person name="Lazar C.S."/>
            <person name="Teske A.P."/>
            <person name="Dick G.J."/>
        </authorList>
    </citation>
    <scope>NUCLEOTIDE SEQUENCE [LARGE SCALE GENOMIC DNA]</scope>
    <source>
        <strain evidence="5">SM1_77</strain>
    </source>
</reference>
<accession>A0A0S8JXR7</accession>
<organism evidence="5 6">
    <name type="scientific">candidate division WOR_3 bacterium SM1_77</name>
    <dbReference type="NCBI Taxonomy" id="1703778"/>
    <lineage>
        <taxon>Bacteria</taxon>
        <taxon>Bacteria division WOR-3</taxon>
    </lineage>
</organism>
<dbReference type="SUPFAM" id="SSF111369">
    <property type="entry name" value="HlyD-like secretion proteins"/>
    <property type="match status" value="1"/>
</dbReference>
<dbReference type="Proteomes" id="UP000050975">
    <property type="component" value="Unassembled WGS sequence"/>
</dbReference>
<dbReference type="GO" id="GO:1990281">
    <property type="term" value="C:efflux pump complex"/>
    <property type="evidence" value="ECO:0007669"/>
    <property type="project" value="TreeGrafter"/>
</dbReference>
<dbReference type="Gene3D" id="2.40.30.170">
    <property type="match status" value="1"/>
</dbReference>
<keyword evidence="3" id="KW-0812">Transmembrane</keyword>
<dbReference type="Gene3D" id="1.10.287.470">
    <property type="entry name" value="Helix hairpin bin"/>
    <property type="match status" value="1"/>
</dbReference>
<evidence type="ECO:0000313" key="5">
    <source>
        <dbReference type="EMBL" id="KPL13836.1"/>
    </source>
</evidence>
<feature type="domain" description="Multidrug resistance protein MdtA-like barrel-sandwich hybrid" evidence="4">
    <location>
        <begin position="58"/>
        <end position="178"/>
    </location>
</feature>
<dbReference type="Gene3D" id="2.40.50.100">
    <property type="match status" value="1"/>
</dbReference>
<evidence type="ECO:0000256" key="3">
    <source>
        <dbReference type="SAM" id="Phobius"/>
    </source>
</evidence>
<comment type="similarity">
    <text evidence="1">Belongs to the membrane fusion protein (MFP) (TC 8.A.1) family.</text>
</comment>
<dbReference type="NCBIfam" id="TIGR01730">
    <property type="entry name" value="RND_mfp"/>
    <property type="match status" value="1"/>
</dbReference>
<evidence type="ECO:0000313" key="6">
    <source>
        <dbReference type="Proteomes" id="UP000050975"/>
    </source>
</evidence>
<evidence type="ECO:0000256" key="1">
    <source>
        <dbReference type="ARBA" id="ARBA00009477"/>
    </source>
</evidence>
<name>A0A0S8JXR7_UNCW3</name>
<dbReference type="InterPro" id="IPR058625">
    <property type="entry name" value="MdtA-like_BSH"/>
</dbReference>
<dbReference type="AlphaFoldDB" id="A0A0S8JXR7"/>
<dbReference type="EMBL" id="LJVE01000082">
    <property type="protein sequence ID" value="KPL13836.1"/>
    <property type="molecule type" value="Genomic_DNA"/>
</dbReference>
<dbReference type="PANTHER" id="PTHR30469:SF33">
    <property type="entry name" value="SLR1207 PROTEIN"/>
    <property type="match status" value="1"/>
</dbReference>
<dbReference type="GO" id="GO:0015562">
    <property type="term" value="F:efflux transmembrane transporter activity"/>
    <property type="evidence" value="ECO:0007669"/>
    <property type="project" value="TreeGrafter"/>
</dbReference>
<protein>
    <recommendedName>
        <fullName evidence="4">Multidrug resistance protein MdtA-like barrel-sandwich hybrid domain-containing protein</fullName>
    </recommendedName>
</protein>
<proteinExistence type="inferred from homology"/>
<sequence length="226" mass="25007">MKKKRLFIILGAIIVVIVIVVLNLSQRDSGEKVEVALVKRSNITSKVTASGDLRAKSQVDISAETIARVRKINYHEGDYVKKGDQLIELDDVQADATRKLALAKMEQAEQDLQRAEKLIEKNLISQESFERIELSYKTARASYEQALDAYRKTKIFAPISGKIMKVNVEEGETAVMGDLNYGGTVMMTIADLSKMIAVVKIDETDVPDVRVGEHAEVVADALPDSV</sequence>
<feature type="non-terminal residue" evidence="5">
    <location>
        <position position="226"/>
    </location>
</feature>
<comment type="caution">
    <text evidence="5">The sequence shown here is derived from an EMBL/GenBank/DDBJ whole genome shotgun (WGS) entry which is preliminary data.</text>
</comment>
<dbReference type="InterPro" id="IPR006143">
    <property type="entry name" value="RND_pump_MFP"/>
</dbReference>
<evidence type="ECO:0000256" key="2">
    <source>
        <dbReference type="SAM" id="Coils"/>
    </source>
</evidence>
<keyword evidence="3" id="KW-1133">Transmembrane helix</keyword>
<gene>
    <name evidence="5" type="ORF">AMJ74_04535</name>
</gene>
<keyword evidence="3" id="KW-0472">Membrane</keyword>
<dbReference type="PANTHER" id="PTHR30469">
    <property type="entry name" value="MULTIDRUG RESISTANCE PROTEIN MDTA"/>
    <property type="match status" value="1"/>
</dbReference>
<feature type="coiled-coil region" evidence="2">
    <location>
        <begin position="98"/>
        <end position="125"/>
    </location>
</feature>